<dbReference type="PANTHER" id="PTHR40459">
    <property type="entry name" value="CONSERVED HYPOTHETICAL ALANINE AND LEUCINE RICH PROTEIN"/>
    <property type="match status" value="1"/>
</dbReference>
<reference evidence="3 4" key="1">
    <citation type="submission" date="2021-01" db="EMBL/GenBank/DDBJ databases">
        <title>Genomic Encyclopedia of Type Strains, Phase IV (KMG-IV): sequencing the most valuable type-strain genomes for metagenomic binning, comparative biology and taxonomic classification.</title>
        <authorList>
            <person name="Goeker M."/>
        </authorList>
    </citation>
    <scope>NUCLEOTIDE SEQUENCE [LARGE SCALE GENOMIC DNA]</scope>
    <source>
        <strain evidence="3 4">DSM 24436</strain>
    </source>
</reference>
<name>A0ABS2MRF4_9FIRM</name>
<evidence type="ECO:0000313" key="3">
    <source>
        <dbReference type="EMBL" id="MBM7561964.1"/>
    </source>
</evidence>
<accession>A0ABS2MRF4</accession>
<dbReference type="InterPro" id="IPR008927">
    <property type="entry name" value="6-PGluconate_DH-like_C_sf"/>
</dbReference>
<dbReference type="Gene3D" id="1.10.1040.20">
    <property type="entry name" value="ProC-like, C-terminal domain"/>
    <property type="match status" value="1"/>
</dbReference>
<evidence type="ECO:0000259" key="2">
    <source>
        <dbReference type="Pfam" id="PF10728"/>
    </source>
</evidence>
<evidence type="ECO:0000313" key="4">
    <source>
        <dbReference type="Proteomes" id="UP000767854"/>
    </source>
</evidence>
<dbReference type="RefSeq" id="WP_204663949.1">
    <property type="nucleotide sequence ID" value="NZ_JAFBDT010000010.1"/>
</dbReference>
<dbReference type="Pfam" id="PF10727">
    <property type="entry name" value="Rossmann-like"/>
    <property type="match status" value="1"/>
</dbReference>
<dbReference type="Pfam" id="PF10728">
    <property type="entry name" value="DUF2520"/>
    <property type="match status" value="1"/>
</dbReference>
<dbReference type="InterPro" id="IPR036291">
    <property type="entry name" value="NAD(P)-bd_dom_sf"/>
</dbReference>
<dbReference type="InterPro" id="IPR037108">
    <property type="entry name" value="TM1727-like_C_sf"/>
</dbReference>
<dbReference type="InterPro" id="IPR018931">
    <property type="entry name" value="DUF2520"/>
</dbReference>
<feature type="domain" description="Putative oxidoreductase/dehydrogenase Rossmann-like" evidence="1">
    <location>
        <begin position="1"/>
        <end position="117"/>
    </location>
</feature>
<comment type="caution">
    <text evidence="3">The sequence shown here is derived from an EMBL/GenBank/DDBJ whole genome shotgun (WGS) entry which is preliminary data.</text>
</comment>
<protein>
    <submittedName>
        <fullName evidence="3">Short-subunit dehydrogenase-like oxidoreductase (DUF2520 family)</fullName>
    </submittedName>
</protein>
<sequence>MKVGIIGTGAVGKSMAAYFLSKKVQMTGFYGKTPKHVQDTANAYNTIAFENMSQVIQNNDFVLVAVNDDAITEVVSEMEDLQGMLNEKIIVHTSGVHASNILSPLKQYGAKTLSLHPLQSFSDVESAQNRIPNTVFSIEGDVEESVVEWLDLIGIQTFEIPSAYKANYHMGASIVSNFLVTVLDFGFMQFEKLGYDKTFAKKALMPLIDGTLENIKQNGTTEALTGPISRGDVQTVKKHLEALDETYMSLYLELAHQTLEIAKRKNLAIEKYDEMLKLLEEAKNG</sequence>
<dbReference type="InterPro" id="IPR019665">
    <property type="entry name" value="OxRdtase/DH_put_Rossmann_dom"/>
</dbReference>
<dbReference type="Gene3D" id="3.40.50.720">
    <property type="entry name" value="NAD(P)-binding Rossmann-like Domain"/>
    <property type="match status" value="1"/>
</dbReference>
<evidence type="ECO:0000259" key="1">
    <source>
        <dbReference type="Pfam" id="PF10727"/>
    </source>
</evidence>
<dbReference type="PANTHER" id="PTHR40459:SF1">
    <property type="entry name" value="CONSERVED HYPOTHETICAL ALANINE AND LEUCINE RICH PROTEIN"/>
    <property type="match status" value="1"/>
</dbReference>
<organism evidence="3 4">
    <name type="scientific">Fusibacter tunisiensis</name>
    <dbReference type="NCBI Taxonomy" id="1008308"/>
    <lineage>
        <taxon>Bacteria</taxon>
        <taxon>Bacillati</taxon>
        <taxon>Bacillota</taxon>
        <taxon>Clostridia</taxon>
        <taxon>Eubacteriales</taxon>
        <taxon>Eubacteriales Family XII. Incertae Sedis</taxon>
        <taxon>Fusibacter</taxon>
    </lineage>
</organism>
<dbReference type="Proteomes" id="UP000767854">
    <property type="component" value="Unassembled WGS sequence"/>
</dbReference>
<proteinExistence type="predicted"/>
<dbReference type="SUPFAM" id="SSF51735">
    <property type="entry name" value="NAD(P)-binding Rossmann-fold domains"/>
    <property type="match status" value="1"/>
</dbReference>
<feature type="domain" description="DUF2520" evidence="2">
    <location>
        <begin position="135"/>
        <end position="257"/>
    </location>
</feature>
<dbReference type="SUPFAM" id="SSF48179">
    <property type="entry name" value="6-phosphogluconate dehydrogenase C-terminal domain-like"/>
    <property type="match status" value="1"/>
</dbReference>
<dbReference type="EMBL" id="JAFBDT010000010">
    <property type="protein sequence ID" value="MBM7561964.1"/>
    <property type="molecule type" value="Genomic_DNA"/>
</dbReference>
<gene>
    <name evidence="3" type="ORF">JOC49_001507</name>
</gene>
<keyword evidence="4" id="KW-1185">Reference proteome</keyword>